<name>A0A1Q5T446_9EURO</name>
<dbReference type="Gene3D" id="3.30.420.40">
    <property type="match status" value="2"/>
</dbReference>
<feature type="compositionally biased region" description="Polar residues" evidence="2">
    <location>
        <begin position="1"/>
        <end position="42"/>
    </location>
</feature>
<dbReference type="Pfam" id="PF00022">
    <property type="entry name" value="Actin"/>
    <property type="match status" value="1"/>
</dbReference>
<gene>
    <name evidence="3" type="ORF">PENSUB_11348</name>
</gene>
<feature type="region of interest" description="Disordered" evidence="2">
    <location>
        <begin position="503"/>
        <end position="534"/>
    </location>
</feature>
<dbReference type="Gene3D" id="3.90.640.10">
    <property type="entry name" value="Actin, Chain A, domain 4"/>
    <property type="match status" value="1"/>
</dbReference>
<feature type="region of interest" description="Disordered" evidence="2">
    <location>
        <begin position="407"/>
        <end position="441"/>
    </location>
</feature>
<reference evidence="3 4" key="1">
    <citation type="submission" date="2016-10" db="EMBL/GenBank/DDBJ databases">
        <title>Genome sequence of the ascomycete fungus Penicillium subrubescens.</title>
        <authorList>
            <person name="De Vries R.P."/>
            <person name="Peng M."/>
            <person name="Dilokpimol A."/>
            <person name="Hilden K."/>
            <person name="Makela M.R."/>
            <person name="Grigoriev I."/>
            <person name="Riley R."/>
            <person name="Granchi Z."/>
        </authorList>
    </citation>
    <scope>NUCLEOTIDE SEQUENCE [LARGE SCALE GENOMIC DNA]</scope>
    <source>
        <strain evidence="3 4">CBS 132785</strain>
    </source>
</reference>
<proteinExistence type="inferred from homology"/>
<comment type="caution">
    <text evidence="3">The sequence shown here is derived from an EMBL/GenBank/DDBJ whole genome shotgun (WGS) entry which is preliminary data.</text>
</comment>
<sequence length="534" mass="59119">MSTPSNLRHTQTARPTSPHTPQQPSRSGNTSFASTTSPGSTFRNEDDAIIFELGARWLRAGFEGNGTPFCVVGFGPEESRRVGDYRGWIQGAAGNGPLPKPVNAEDWVRDYELWQPDLRKVDLGLLEDKIERLFRETYNQYLLTDAGSSRLVLTLPSLMPHPLLSSLLSTLFSRWRFPSITLLPSATMSATAAGLRSALVVDIGWAETTATGLYEYREITTKRSTRAMKSTQQELGRLLSRLASGEDHETEAKDDGISVGFAYCEEIITRFAWCKPRANDGEQRELELPAHTVLIPSPTNPAQDFVDVPFSRLAEPVETVLLATGTPESELDDEEKSIPQLVYNTLLALPPDARGTCMSRIVFVGGGARIPGLRQRILQEVSSLIERYGWSSIRGKAVERQRQRMEDLRISSQTNGQKPKPTSENGETPAKDEKTDPSQEVPEIDFVEQKLHRQNKDIPVPIQGVLREVESLGAWAGASLVTSLKLRGMVEIEREKFLQHGLAGATRDSEPSVPDRRSGLRAGDRSSWTLAGWA</sequence>
<dbReference type="InterPro" id="IPR004000">
    <property type="entry name" value="Actin"/>
</dbReference>
<feature type="compositionally biased region" description="Basic and acidic residues" evidence="2">
    <location>
        <begin position="507"/>
        <end position="524"/>
    </location>
</feature>
<dbReference type="SMART" id="SM00268">
    <property type="entry name" value="ACTIN"/>
    <property type="match status" value="1"/>
</dbReference>
<organism evidence="3 4">
    <name type="scientific">Penicillium subrubescens</name>
    <dbReference type="NCBI Taxonomy" id="1316194"/>
    <lineage>
        <taxon>Eukaryota</taxon>
        <taxon>Fungi</taxon>
        <taxon>Dikarya</taxon>
        <taxon>Ascomycota</taxon>
        <taxon>Pezizomycotina</taxon>
        <taxon>Eurotiomycetes</taxon>
        <taxon>Eurotiomycetidae</taxon>
        <taxon>Eurotiales</taxon>
        <taxon>Aspergillaceae</taxon>
        <taxon>Penicillium</taxon>
    </lineage>
</organism>
<feature type="region of interest" description="Disordered" evidence="2">
    <location>
        <begin position="1"/>
        <end position="43"/>
    </location>
</feature>
<dbReference type="SUPFAM" id="SSF53067">
    <property type="entry name" value="Actin-like ATPase domain"/>
    <property type="match status" value="2"/>
</dbReference>
<protein>
    <submittedName>
        <fullName evidence="3">Actin-related protein 10</fullName>
    </submittedName>
</protein>
<accession>A0A1Q5T446</accession>
<evidence type="ECO:0000313" key="4">
    <source>
        <dbReference type="Proteomes" id="UP000186955"/>
    </source>
</evidence>
<dbReference type="Proteomes" id="UP000186955">
    <property type="component" value="Unassembled WGS sequence"/>
</dbReference>
<evidence type="ECO:0000256" key="1">
    <source>
        <dbReference type="RuleBase" id="RU000487"/>
    </source>
</evidence>
<comment type="similarity">
    <text evidence="1">Belongs to the actin family.</text>
</comment>
<keyword evidence="4" id="KW-1185">Reference proteome</keyword>
<dbReference type="AlphaFoldDB" id="A0A1Q5T446"/>
<evidence type="ECO:0000313" key="3">
    <source>
        <dbReference type="EMBL" id="OKO94945.1"/>
    </source>
</evidence>
<feature type="compositionally biased region" description="Polar residues" evidence="2">
    <location>
        <begin position="410"/>
        <end position="426"/>
    </location>
</feature>
<dbReference type="STRING" id="1316194.A0A1Q5T446"/>
<evidence type="ECO:0000256" key="2">
    <source>
        <dbReference type="SAM" id="MobiDB-lite"/>
    </source>
</evidence>
<dbReference type="InterPro" id="IPR043129">
    <property type="entry name" value="ATPase_NBD"/>
</dbReference>
<dbReference type="PANTHER" id="PTHR11937">
    <property type="entry name" value="ACTIN"/>
    <property type="match status" value="1"/>
</dbReference>
<dbReference type="EMBL" id="MNBE01000708">
    <property type="protein sequence ID" value="OKO94945.1"/>
    <property type="molecule type" value="Genomic_DNA"/>
</dbReference>